<reference evidence="3 4" key="1">
    <citation type="submission" date="2019-02" db="EMBL/GenBank/DDBJ databases">
        <title>Sequencing the genomes of 1000 actinobacteria strains.</title>
        <authorList>
            <person name="Klenk H.-P."/>
        </authorList>
    </citation>
    <scope>NUCLEOTIDE SEQUENCE [LARGE SCALE GENOMIC DNA]</scope>
    <source>
        <strain evidence="3 4">DSM 45162</strain>
    </source>
</reference>
<comment type="caution">
    <text evidence="3">The sequence shown here is derived from an EMBL/GenBank/DDBJ whole genome shotgun (WGS) entry which is preliminary data.</text>
</comment>
<name>A0A4Q7Z932_9ACTN</name>
<evidence type="ECO:0000313" key="3">
    <source>
        <dbReference type="EMBL" id="RZU46561.1"/>
    </source>
</evidence>
<dbReference type="InterPro" id="IPR015330">
    <property type="entry name" value="DNA_primase/pol_bifunc_N"/>
</dbReference>
<dbReference type="SMART" id="SM00943">
    <property type="entry name" value="Prim-Pol"/>
    <property type="match status" value="1"/>
</dbReference>
<gene>
    <name evidence="3" type="ORF">EV385_6635</name>
</gene>
<evidence type="ECO:0000256" key="1">
    <source>
        <dbReference type="SAM" id="MobiDB-lite"/>
    </source>
</evidence>
<dbReference type="CDD" id="cd04859">
    <property type="entry name" value="Prim_Pol"/>
    <property type="match status" value="1"/>
</dbReference>
<accession>A0A4Q7Z932</accession>
<sequence>MGLMAATADPDPAIALAAGLAVFGLPPGEKRPEPGWQRRCSSDPAVVAATWRPGDNVGIGCRASRLLGIDLDRHPGKPDGIAQFQAVCDRYGQPWPDTYTVRTPRGGLHLYLRVPDGRIIGSTSGGRSPLGPSIDTRGPGRHTGGHLVGPGSRIGGVPYVVIRDVSIAPVPEWIADLLALPTAAPAATA</sequence>
<organism evidence="3 4">
    <name type="scientific">Krasilnikovia cinnamomea</name>
    <dbReference type="NCBI Taxonomy" id="349313"/>
    <lineage>
        <taxon>Bacteria</taxon>
        <taxon>Bacillati</taxon>
        <taxon>Actinomycetota</taxon>
        <taxon>Actinomycetes</taxon>
        <taxon>Micromonosporales</taxon>
        <taxon>Micromonosporaceae</taxon>
        <taxon>Krasilnikovia</taxon>
    </lineage>
</organism>
<evidence type="ECO:0000313" key="4">
    <source>
        <dbReference type="Proteomes" id="UP000292564"/>
    </source>
</evidence>
<dbReference type="Pfam" id="PF09250">
    <property type="entry name" value="Prim-Pol"/>
    <property type="match status" value="1"/>
</dbReference>
<dbReference type="AlphaFoldDB" id="A0A4Q7Z932"/>
<protein>
    <submittedName>
        <fullName evidence="3">Bifunctional DNA primase/polymerase-like protein</fullName>
    </submittedName>
</protein>
<feature type="region of interest" description="Disordered" evidence="1">
    <location>
        <begin position="122"/>
        <end position="149"/>
    </location>
</feature>
<proteinExistence type="predicted"/>
<dbReference type="EMBL" id="SHKY01000002">
    <property type="protein sequence ID" value="RZU46561.1"/>
    <property type="molecule type" value="Genomic_DNA"/>
</dbReference>
<keyword evidence="4" id="KW-1185">Reference proteome</keyword>
<dbReference type="Proteomes" id="UP000292564">
    <property type="component" value="Unassembled WGS sequence"/>
</dbReference>
<feature type="domain" description="DNA primase/polymerase bifunctional N-terminal" evidence="2">
    <location>
        <begin position="13"/>
        <end position="174"/>
    </location>
</feature>
<dbReference type="SUPFAM" id="SSF56747">
    <property type="entry name" value="Prim-pol domain"/>
    <property type="match status" value="1"/>
</dbReference>
<evidence type="ECO:0000259" key="2">
    <source>
        <dbReference type="SMART" id="SM00943"/>
    </source>
</evidence>